<evidence type="ECO:0000256" key="1">
    <source>
        <dbReference type="ARBA" id="ARBA00004123"/>
    </source>
</evidence>
<organism evidence="9 10">
    <name type="scientific">Cladosporium halotolerans</name>
    <dbReference type="NCBI Taxonomy" id="1052096"/>
    <lineage>
        <taxon>Eukaryota</taxon>
        <taxon>Fungi</taxon>
        <taxon>Dikarya</taxon>
        <taxon>Ascomycota</taxon>
        <taxon>Pezizomycotina</taxon>
        <taxon>Dothideomycetes</taxon>
        <taxon>Dothideomycetidae</taxon>
        <taxon>Cladosporiales</taxon>
        <taxon>Cladosporiaceae</taxon>
        <taxon>Cladosporium</taxon>
    </lineage>
</organism>
<evidence type="ECO:0000256" key="3">
    <source>
        <dbReference type="ARBA" id="ARBA00022705"/>
    </source>
</evidence>
<keyword evidence="10" id="KW-1185">Reference proteome</keyword>
<gene>
    <name evidence="9" type="ORF">WHR41_08332</name>
</gene>
<evidence type="ECO:0000259" key="8">
    <source>
        <dbReference type="Pfam" id="PF24882"/>
    </source>
</evidence>
<name>A0AB34KIG7_9PEZI</name>
<evidence type="ECO:0000256" key="2">
    <source>
        <dbReference type="ARBA" id="ARBA00007421"/>
    </source>
</evidence>
<feature type="region of interest" description="Disordered" evidence="6">
    <location>
        <begin position="478"/>
        <end position="508"/>
    </location>
</feature>
<comment type="function">
    <text evidence="5">Component of the origin recognition complex (ORC) that binds origins of replication. DNA-binding is ATP-dependent. ORC is required to assemble the pre-replication complex necessary to initiate DNA replication.</text>
</comment>
<feature type="domain" description="Origin recognition complex subunit 2 RecA-like" evidence="7">
    <location>
        <begin position="228"/>
        <end position="391"/>
    </location>
</feature>
<sequence length="579" mass="63815">MAKRQREGDEVGNTPTPKKARRAVFEDEVTDTTAETPSKRKSILRGTPTKANGTRDAGPTPTPLKKVLFSTPNKHQSEDEIGLDTPTAARNDRSARRKSAKALRAPVADEYSDVEEDATDARIAAEILDSEDEDGDDSAEETIGVSHTSKAPDTPSKTGRPRGRPKGKRRERTPTPPPDLPPHETYFFQNRAGANKTSTNSLPSNILLNHDNFRTHIEAYQDPHELDIRRLQNLHHRGFDQWVFELEQGFNICLYGYGSKRSLAMSFAEHLYHQSEKPPKIIVINGYTPGLTIRDILTTVAAQTLPKSTKPPAQPAALLDLTMSTLTTRPTPLTLVIHSLDHPNLRKSQPLLARLAAHASISLLATCDTPNYALLWPLTQARQFRFLHHDATTFAPYAAELDPVEDVNALLGRSGRRLGGKDGVAYVLRSLPENARNLFRILVAEQLALADGEGFPTTTAPSGGLDSDVESLLGASDEEAALQDTPSRRGRKGRPPKTKASKPKPVAVAASAPEGVEYRTLYHKAVEEFVCSSEVNFRTLLKEFHDHQMVEARKDAMGTERLSVPFGREELEGVLEELV</sequence>
<dbReference type="GeneID" id="96009774"/>
<dbReference type="PANTHER" id="PTHR14052:SF0">
    <property type="entry name" value="ORIGIN RECOGNITION COMPLEX SUBUNIT 2"/>
    <property type="match status" value="1"/>
</dbReference>
<comment type="caution">
    <text evidence="9">The sequence shown here is derived from an EMBL/GenBank/DDBJ whole genome shotgun (WGS) entry which is preliminary data.</text>
</comment>
<comment type="subcellular location">
    <subcellularLocation>
        <location evidence="1 5">Nucleus</location>
    </subcellularLocation>
</comment>
<keyword evidence="4 5" id="KW-0539">Nucleus</keyword>
<dbReference type="GO" id="GO:0003688">
    <property type="term" value="F:DNA replication origin binding"/>
    <property type="evidence" value="ECO:0007669"/>
    <property type="project" value="UniProtKB-UniRule"/>
</dbReference>
<feature type="compositionally biased region" description="Basic residues" evidence="6">
    <location>
        <begin position="159"/>
        <end position="171"/>
    </location>
</feature>
<feature type="compositionally biased region" description="Basic residues" evidence="6">
    <location>
        <begin position="488"/>
        <end position="502"/>
    </location>
</feature>
<dbReference type="GO" id="GO:0006260">
    <property type="term" value="P:DNA replication"/>
    <property type="evidence" value="ECO:0007669"/>
    <property type="project" value="UniProtKB-UniRule"/>
</dbReference>
<feature type="domain" description="Origin recognition complex subunit 2 winged-helix" evidence="8">
    <location>
        <begin position="512"/>
        <end position="570"/>
    </location>
</feature>
<feature type="region of interest" description="Disordered" evidence="6">
    <location>
        <begin position="1"/>
        <end position="183"/>
    </location>
</feature>
<reference evidence="9 10" key="1">
    <citation type="journal article" date="2020" name="Microbiol. Resour. Announc.">
        <title>Draft Genome Sequence of a Cladosporium Species Isolated from the Mesophotic Ascidian Didemnum maculosum.</title>
        <authorList>
            <person name="Gioti A."/>
            <person name="Siaperas R."/>
            <person name="Nikolaivits E."/>
            <person name="Le Goff G."/>
            <person name="Ouazzani J."/>
            <person name="Kotoulas G."/>
            <person name="Topakas E."/>
        </authorList>
    </citation>
    <scope>NUCLEOTIDE SEQUENCE [LARGE SCALE GENOMIC DNA]</scope>
    <source>
        <strain evidence="9 10">TM138-S3</strain>
    </source>
</reference>
<dbReference type="EMBL" id="JAAQHG020000044">
    <property type="protein sequence ID" value="KAL1582799.1"/>
    <property type="molecule type" value="Genomic_DNA"/>
</dbReference>
<comment type="subunit">
    <text evidence="5">Component of the origin recognition complex (ORC).</text>
</comment>
<evidence type="ECO:0000256" key="4">
    <source>
        <dbReference type="ARBA" id="ARBA00023242"/>
    </source>
</evidence>
<dbReference type="Proteomes" id="UP000803884">
    <property type="component" value="Unassembled WGS sequence"/>
</dbReference>
<evidence type="ECO:0000256" key="6">
    <source>
        <dbReference type="SAM" id="MobiDB-lite"/>
    </source>
</evidence>
<dbReference type="Pfam" id="PF24882">
    <property type="entry name" value="WHD_ORC2"/>
    <property type="match status" value="1"/>
</dbReference>
<dbReference type="GO" id="GO:0005664">
    <property type="term" value="C:nuclear origin of replication recognition complex"/>
    <property type="evidence" value="ECO:0007669"/>
    <property type="project" value="UniProtKB-UniRule"/>
</dbReference>
<dbReference type="RefSeq" id="XP_069225906.1">
    <property type="nucleotide sequence ID" value="XM_069376936.1"/>
</dbReference>
<dbReference type="Pfam" id="PF04084">
    <property type="entry name" value="RecA-like_ORC2"/>
    <property type="match status" value="1"/>
</dbReference>
<comment type="similarity">
    <text evidence="2 5">Belongs to the ORC2 family.</text>
</comment>
<dbReference type="PANTHER" id="PTHR14052">
    <property type="entry name" value="ORIGIN RECOGNITION COMPLEX SUBUNIT 2"/>
    <property type="match status" value="1"/>
</dbReference>
<dbReference type="InterPro" id="IPR056772">
    <property type="entry name" value="RecA-like_ORC2"/>
</dbReference>
<dbReference type="InterPro" id="IPR007220">
    <property type="entry name" value="ORC2"/>
</dbReference>
<evidence type="ECO:0000313" key="9">
    <source>
        <dbReference type="EMBL" id="KAL1582799.1"/>
    </source>
</evidence>
<feature type="compositionally biased region" description="Acidic residues" evidence="6">
    <location>
        <begin position="128"/>
        <end position="140"/>
    </location>
</feature>
<dbReference type="InterPro" id="IPR056773">
    <property type="entry name" value="WHD_ORC2"/>
</dbReference>
<keyword evidence="3 5" id="KW-0235">DNA replication</keyword>
<proteinExistence type="inferred from homology"/>
<dbReference type="AlphaFoldDB" id="A0AB34KIG7"/>
<evidence type="ECO:0000256" key="5">
    <source>
        <dbReference type="RuleBase" id="RU368084"/>
    </source>
</evidence>
<accession>A0AB34KIG7</accession>
<evidence type="ECO:0000259" key="7">
    <source>
        <dbReference type="Pfam" id="PF04084"/>
    </source>
</evidence>
<protein>
    <recommendedName>
        <fullName evidence="5">Origin recognition complex subunit 2</fullName>
    </recommendedName>
</protein>
<evidence type="ECO:0000313" key="10">
    <source>
        <dbReference type="Proteomes" id="UP000803884"/>
    </source>
</evidence>